<keyword evidence="2" id="KW-1185">Reference proteome</keyword>
<gene>
    <name evidence="1" type="ORF">GXW71_18900</name>
</gene>
<accession>A0ABS5F1M5</accession>
<dbReference type="Proteomes" id="UP001196870">
    <property type="component" value="Unassembled WGS sequence"/>
</dbReference>
<protein>
    <submittedName>
        <fullName evidence="1">Uncharacterized protein</fullName>
    </submittedName>
</protein>
<comment type="caution">
    <text evidence="1">The sequence shown here is derived from an EMBL/GenBank/DDBJ whole genome shotgun (WGS) entry which is preliminary data.</text>
</comment>
<sequence>MLYEPANVGTGPRRPVEAHAFAVIDLRDEHGARTGLLAQDQANPSVLPGWRAA</sequence>
<proteinExistence type="predicted"/>
<dbReference type="EMBL" id="JAAGBB010000023">
    <property type="protein sequence ID" value="MBR0666436.1"/>
    <property type="molecule type" value="Genomic_DNA"/>
</dbReference>
<evidence type="ECO:0000313" key="1">
    <source>
        <dbReference type="EMBL" id="MBR0666436.1"/>
    </source>
</evidence>
<organism evidence="1 2">
    <name type="scientific">Plastoroseomonas hellenica</name>
    <dbReference type="NCBI Taxonomy" id="2687306"/>
    <lineage>
        <taxon>Bacteria</taxon>
        <taxon>Pseudomonadati</taxon>
        <taxon>Pseudomonadota</taxon>
        <taxon>Alphaproteobacteria</taxon>
        <taxon>Acetobacterales</taxon>
        <taxon>Acetobacteraceae</taxon>
        <taxon>Plastoroseomonas</taxon>
    </lineage>
</organism>
<name>A0ABS5F1M5_9PROT</name>
<dbReference type="RefSeq" id="WP_211854110.1">
    <property type="nucleotide sequence ID" value="NZ_JAAGBB010000023.1"/>
</dbReference>
<evidence type="ECO:0000313" key="2">
    <source>
        <dbReference type="Proteomes" id="UP001196870"/>
    </source>
</evidence>
<reference evidence="2" key="1">
    <citation type="journal article" date="2021" name="Syst. Appl. Microbiol.">
        <title>Roseomonas hellenica sp. nov., isolated from roots of wild-growing Alkanna tinctoria.</title>
        <authorList>
            <person name="Rat A."/>
            <person name="Naranjo H.D."/>
            <person name="Lebbe L."/>
            <person name="Cnockaert M."/>
            <person name="Krigas N."/>
            <person name="Grigoriadou K."/>
            <person name="Maloupa E."/>
            <person name="Willems A."/>
        </authorList>
    </citation>
    <scope>NUCLEOTIDE SEQUENCE [LARGE SCALE GENOMIC DNA]</scope>
    <source>
        <strain evidence="2">LMG 31523</strain>
    </source>
</reference>